<sequence>MEREIQSAPPLRFKMDYLNIIHDQDKIQTRQRLQEKRIKAQISIQSAIARLNAAKTRYQQQIYQHSLKMMTYQTNLQRQQYQLASLVKQSQEVEKELAELSIVRFS</sequence>
<dbReference type="AlphaFoldDB" id="F4XNG9"/>
<feature type="coiled-coil region" evidence="1">
    <location>
        <begin position="76"/>
        <end position="103"/>
    </location>
</feature>
<dbReference type="eggNOG" id="ENOG503230P">
    <property type="taxonomic scope" value="Bacteria"/>
</dbReference>
<evidence type="ECO:0000313" key="3">
    <source>
        <dbReference type="Proteomes" id="UP000003959"/>
    </source>
</evidence>
<dbReference type="Proteomes" id="UP000003959">
    <property type="component" value="Unassembled WGS sequence"/>
</dbReference>
<reference evidence="3" key="1">
    <citation type="journal article" date="2011" name="Proc. Natl. Acad. Sci. U.S.A.">
        <title>Genomic insights into the physiology and ecology of the marine filamentous cyanobacterium Lyngbya majuscula.</title>
        <authorList>
            <person name="Jones A.C."/>
            <person name="Monroe E.A."/>
            <person name="Podell S."/>
            <person name="Hess W.R."/>
            <person name="Klages S."/>
            <person name="Esquenazi E."/>
            <person name="Niessen S."/>
            <person name="Hoover H."/>
            <person name="Rothmann M."/>
            <person name="Lasken R.S."/>
            <person name="Yates J.R.III."/>
            <person name="Reinhardt R."/>
            <person name="Kube M."/>
            <person name="Burkart M.D."/>
            <person name="Allen E.E."/>
            <person name="Dorrestein P.C."/>
            <person name="Gerwick W.H."/>
            <person name="Gerwick L."/>
        </authorList>
    </citation>
    <scope>NUCLEOTIDE SEQUENCE [LARGE SCALE GENOMIC DNA]</scope>
    <source>
        <strain evidence="3">3L</strain>
    </source>
</reference>
<protein>
    <submittedName>
        <fullName evidence="2">Uncharacterized protein</fullName>
    </submittedName>
</protein>
<dbReference type="EMBL" id="GL890840">
    <property type="protein sequence ID" value="EGJ34228.1"/>
    <property type="molecule type" value="Genomic_DNA"/>
</dbReference>
<keyword evidence="3" id="KW-1185">Reference proteome</keyword>
<organism evidence="2 3">
    <name type="scientific">Moorena producens 3L</name>
    <dbReference type="NCBI Taxonomy" id="489825"/>
    <lineage>
        <taxon>Bacteria</taxon>
        <taxon>Bacillati</taxon>
        <taxon>Cyanobacteriota</taxon>
        <taxon>Cyanophyceae</taxon>
        <taxon>Coleofasciculales</taxon>
        <taxon>Coleofasciculaceae</taxon>
        <taxon>Moorena</taxon>
    </lineage>
</organism>
<accession>F4XNG9</accession>
<gene>
    <name evidence="2" type="ORF">LYNGBM3L_24240</name>
</gene>
<proteinExistence type="predicted"/>
<dbReference type="HOGENOM" id="CLU_2220175_0_0_3"/>
<keyword evidence="1" id="KW-0175">Coiled coil</keyword>
<name>F4XNG9_9CYAN</name>
<evidence type="ECO:0000256" key="1">
    <source>
        <dbReference type="SAM" id="Coils"/>
    </source>
</evidence>
<evidence type="ECO:0000313" key="2">
    <source>
        <dbReference type="EMBL" id="EGJ34228.1"/>
    </source>
</evidence>